<evidence type="ECO:0000256" key="3">
    <source>
        <dbReference type="ARBA" id="ARBA00013208"/>
    </source>
</evidence>
<dbReference type="InterPro" id="IPR019756">
    <property type="entry name" value="Pept_S26A_signal_pept_1_Ser-AS"/>
</dbReference>
<keyword evidence="5 7" id="KW-0378">Hydrolase</keyword>
<evidence type="ECO:0000256" key="2">
    <source>
        <dbReference type="ARBA" id="ARBA00009370"/>
    </source>
</evidence>
<comment type="similarity">
    <text evidence="2 8">Belongs to the peptidase S26 family.</text>
</comment>
<proteinExistence type="inferred from homology"/>
<dbReference type="SUPFAM" id="SSF51306">
    <property type="entry name" value="LexA/Signal peptidase"/>
    <property type="match status" value="1"/>
</dbReference>
<comment type="caution">
    <text evidence="10">The sequence shown here is derived from an EMBL/GenBank/DDBJ whole genome shotgun (WGS) entry which is preliminary data.</text>
</comment>
<dbReference type="STRING" id="1802117.A3J54_00095"/>
<feature type="active site" evidence="6">
    <location>
        <position position="32"/>
    </location>
</feature>
<dbReference type="EC" id="3.4.21.89" evidence="3 7"/>
<dbReference type="GO" id="GO:0009003">
    <property type="term" value="F:signal peptidase activity"/>
    <property type="evidence" value="ECO:0007669"/>
    <property type="project" value="UniProtKB-EC"/>
</dbReference>
<evidence type="ECO:0000256" key="1">
    <source>
        <dbReference type="ARBA" id="ARBA00000677"/>
    </source>
</evidence>
<dbReference type="Pfam" id="PF10502">
    <property type="entry name" value="Peptidase_S26"/>
    <property type="match status" value="1"/>
</dbReference>
<feature type="active site" evidence="6">
    <location>
        <position position="75"/>
    </location>
</feature>
<comment type="catalytic activity">
    <reaction evidence="1 7">
        <text>Cleavage of hydrophobic, N-terminal signal or leader sequences from secreted and periplasmic proteins.</text>
        <dbReference type="EC" id="3.4.21.89"/>
    </reaction>
</comment>
<dbReference type="PANTHER" id="PTHR43390">
    <property type="entry name" value="SIGNAL PEPTIDASE I"/>
    <property type="match status" value="1"/>
</dbReference>
<dbReference type="InterPro" id="IPR019757">
    <property type="entry name" value="Pept_S26A_signal_pept_1_Lys-AS"/>
</dbReference>
<evidence type="ECO:0000256" key="7">
    <source>
        <dbReference type="RuleBase" id="RU003993"/>
    </source>
</evidence>
<evidence type="ECO:0000256" key="6">
    <source>
        <dbReference type="PIRSR" id="PIRSR600223-1"/>
    </source>
</evidence>
<dbReference type="PROSITE" id="PS00761">
    <property type="entry name" value="SPASE_I_3"/>
    <property type="match status" value="1"/>
</dbReference>
<evidence type="ECO:0000256" key="4">
    <source>
        <dbReference type="ARBA" id="ARBA00022670"/>
    </source>
</evidence>
<dbReference type="PANTHER" id="PTHR43390:SF1">
    <property type="entry name" value="CHLOROPLAST PROCESSING PEPTIDASE"/>
    <property type="match status" value="1"/>
</dbReference>
<dbReference type="PRINTS" id="PR00727">
    <property type="entry name" value="LEADERPTASE"/>
</dbReference>
<dbReference type="InterPro" id="IPR000223">
    <property type="entry name" value="Pept_S26A_signal_pept_1"/>
</dbReference>
<dbReference type="InterPro" id="IPR019758">
    <property type="entry name" value="Pept_S26A_signal_pept_1_CS"/>
</dbReference>
<dbReference type="GO" id="GO:0004252">
    <property type="term" value="F:serine-type endopeptidase activity"/>
    <property type="evidence" value="ECO:0007669"/>
    <property type="project" value="InterPro"/>
</dbReference>
<feature type="domain" description="Peptidase S26" evidence="9">
    <location>
        <begin position="2"/>
        <end position="162"/>
    </location>
</feature>
<dbReference type="Gene3D" id="2.10.109.10">
    <property type="entry name" value="Umud Fragment, subunit A"/>
    <property type="match status" value="1"/>
</dbReference>
<evidence type="ECO:0000256" key="5">
    <source>
        <dbReference type="ARBA" id="ARBA00022801"/>
    </source>
</evidence>
<evidence type="ECO:0000313" key="11">
    <source>
        <dbReference type="Proteomes" id="UP000176576"/>
    </source>
</evidence>
<organism evidence="10 11">
    <name type="scientific">Candidatus Ryanbacteria bacterium RIFCSPHIGHO2_02_FULL_45_13b</name>
    <dbReference type="NCBI Taxonomy" id="1802117"/>
    <lineage>
        <taxon>Bacteria</taxon>
        <taxon>Candidatus Ryaniibacteriota</taxon>
    </lineage>
</organism>
<dbReference type="EMBL" id="MHNN01000005">
    <property type="protein sequence ID" value="OGZ46891.1"/>
    <property type="molecule type" value="Genomic_DNA"/>
</dbReference>
<sequence>MWEFVKVVLVSLAIVLPIRFFVAQPFIVNGASMEPTFQDGEYLIVDELSYLLRFPERGEVTVFRYPQNPSDFFIKRIIGLPGETVIIKDGSIIIQNATYPDGIILEESYISSSLETTPDKHVALGPGEYFVLGDNRHKSYDSRQWGVLDEQFLVGRTFLRLWPITEVGVVTEI</sequence>
<gene>
    <name evidence="10" type="ORF">A3J54_00095</name>
</gene>
<dbReference type="PROSITE" id="PS00760">
    <property type="entry name" value="SPASE_I_2"/>
    <property type="match status" value="1"/>
</dbReference>
<dbReference type="PROSITE" id="PS00501">
    <property type="entry name" value="SPASE_I_1"/>
    <property type="match status" value="1"/>
</dbReference>
<evidence type="ECO:0000259" key="9">
    <source>
        <dbReference type="Pfam" id="PF10502"/>
    </source>
</evidence>
<protein>
    <recommendedName>
        <fullName evidence="3 7">Signal peptidase I</fullName>
        <ecNumber evidence="3 7">3.4.21.89</ecNumber>
    </recommendedName>
</protein>
<dbReference type="Proteomes" id="UP000176576">
    <property type="component" value="Unassembled WGS sequence"/>
</dbReference>
<dbReference type="GO" id="GO:0006465">
    <property type="term" value="P:signal peptide processing"/>
    <property type="evidence" value="ECO:0007669"/>
    <property type="project" value="InterPro"/>
</dbReference>
<comment type="subcellular location">
    <subcellularLocation>
        <location evidence="8">Membrane</location>
        <topology evidence="8">Single-pass type II membrane protein</topology>
    </subcellularLocation>
</comment>
<dbReference type="CDD" id="cd06530">
    <property type="entry name" value="S26_SPase_I"/>
    <property type="match status" value="1"/>
</dbReference>
<evidence type="ECO:0000313" key="10">
    <source>
        <dbReference type="EMBL" id="OGZ46891.1"/>
    </source>
</evidence>
<dbReference type="InterPro" id="IPR019533">
    <property type="entry name" value="Peptidase_S26"/>
</dbReference>
<reference evidence="10 11" key="1">
    <citation type="journal article" date="2016" name="Nat. Commun.">
        <title>Thousands of microbial genomes shed light on interconnected biogeochemical processes in an aquifer system.</title>
        <authorList>
            <person name="Anantharaman K."/>
            <person name="Brown C.T."/>
            <person name="Hug L.A."/>
            <person name="Sharon I."/>
            <person name="Castelle C.J."/>
            <person name="Probst A.J."/>
            <person name="Thomas B.C."/>
            <person name="Singh A."/>
            <person name="Wilkins M.J."/>
            <person name="Karaoz U."/>
            <person name="Brodie E.L."/>
            <person name="Williams K.H."/>
            <person name="Hubbard S.S."/>
            <person name="Banfield J.F."/>
        </authorList>
    </citation>
    <scope>NUCLEOTIDE SEQUENCE [LARGE SCALE GENOMIC DNA]</scope>
</reference>
<dbReference type="InterPro" id="IPR036286">
    <property type="entry name" value="LexA/Signal_pep-like_sf"/>
</dbReference>
<dbReference type="NCBIfam" id="TIGR02227">
    <property type="entry name" value="sigpep_I_bact"/>
    <property type="match status" value="1"/>
</dbReference>
<name>A0A1G2GAK8_9BACT</name>
<evidence type="ECO:0000256" key="8">
    <source>
        <dbReference type="RuleBase" id="RU362042"/>
    </source>
</evidence>
<dbReference type="AlphaFoldDB" id="A0A1G2GAK8"/>
<keyword evidence="4 7" id="KW-0645">Protease</keyword>
<dbReference type="GO" id="GO:0016020">
    <property type="term" value="C:membrane"/>
    <property type="evidence" value="ECO:0007669"/>
    <property type="project" value="UniProtKB-SubCell"/>
</dbReference>
<accession>A0A1G2GAK8</accession>